<feature type="region of interest" description="Disordered" evidence="1">
    <location>
        <begin position="1"/>
        <end position="23"/>
    </location>
</feature>
<evidence type="ECO:0000256" key="1">
    <source>
        <dbReference type="SAM" id="MobiDB-lite"/>
    </source>
</evidence>
<dbReference type="EMBL" id="JBHSIU010000125">
    <property type="protein sequence ID" value="MFC5007445.1"/>
    <property type="molecule type" value="Genomic_DNA"/>
</dbReference>
<dbReference type="SMART" id="SM00530">
    <property type="entry name" value="HTH_XRE"/>
    <property type="match status" value="1"/>
</dbReference>
<gene>
    <name evidence="3" type="ORF">ACFPIJ_57750</name>
</gene>
<feature type="domain" description="HTH cro/C1-type" evidence="2">
    <location>
        <begin position="59"/>
        <end position="113"/>
    </location>
</feature>
<reference evidence="4" key="1">
    <citation type="journal article" date="2019" name="Int. J. Syst. Evol. Microbiol.">
        <title>The Global Catalogue of Microorganisms (GCM) 10K type strain sequencing project: providing services to taxonomists for standard genome sequencing and annotation.</title>
        <authorList>
            <consortium name="The Broad Institute Genomics Platform"/>
            <consortium name="The Broad Institute Genome Sequencing Center for Infectious Disease"/>
            <person name="Wu L."/>
            <person name="Ma J."/>
        </authorList>
    </citation>
    <scope>NUCLEOTIDE SEQUENCE [LARGE SCALE GENOMIC DNA]</scope>
    <source>
        <strain evidence="4">CGMCC 4.7152</strain>
    </source>
</reference>
<dbReference type="Gene3D" id="1.10.260.40">
    <property type="entry name" value="lambda repressor-like DNA-binding domains"/>
    <property type="match status" value="1"/>
</dbReference>
<comment type="caution">
    <text evidence="3">The sequence shown here is derived from an EMBL/GenBank/DDBJ whole genome shotgun (WGS) entry which is preliminary data.</text>
</comment>
<dbReference type="InterPro" id="IPR010982">
    <property type="entry name" value="Lambda_DNA-bd_dom_sf"/>
</dbReference>
<evidence type="ECO:0000313" key="4">
    <source>
        <dbReference type="Proteomes" id="UP001595912"/>
    </source>
</evidence>
<evidence type="ECO:0000259" key="2">
    <source>
        <dbReference type="PROSITE" id="PS50943"/>
    </source>
</evidence>
<proteinExistence type="predicted"/>
<dbReference type="PROSITE" id="PS50943">
    <property type="entry name" value="HTH_CROC1"/>
    <property type="match status" value="1"/>
</dbReference>
<protein>
    <submittedName>
        <fullName evidence="3">Helix-turn-helix domain-containing protein</fullName>
    </submittedName>
</protein>
<dbReference type="InterPro" id="IPR001387">
    <property type="entry name" value="Cro/C1-type_HTH"/>
</dbReference>
<dbReference type="PANTHER" id="PTHR47691">
    <property type="entry name" value="REGULATOR-RELATED"/>
    <property type="match status" value="1"/>
</dbReference>
<organism evidence="3 4">
    <name type="scientific">Dactylosporangium cerinum</name>
    <dbReference type="NCBI Taxonomy" id="1434730"/>
    <lineage>
        <taxon>Bacteria</taxon>
        <taxon>Bacillati</taxon>
        <taxon>Actinomycetota</taxon>
        <taxon>Actinomycetes</taxon>
        <taxon>Micromonosporales</taxon>
        <taxon>Micromonosporaceae</taxon>
        <taxon>Dactylosporangium</taxon>
    </lineage>
</organism>
<dbReference type="PANTHER" id="PTHR47691:SF3">
    <property type="entry name" value="HTH-TYPE TRANSCRIPTIONAL REGULATOR RV0890C-RELATED"/>
    <property type="match status" value="1"/>
</dbReference>
<keyword evidence="4" id="KW-1185">Reference proteome</keyword>
<dbReference type="Proteomes" id="UP001595912">
    <property type="component" value="Unassembled WGS sequence"/>
</dbReference>
<dbReference type="Pfam" id="PF13560">
    <property type="entry name" value="HTH_31"/>
    <property type="match status" value="1"/>
</dbReference>
<dbReference type="RefSeq" id="WP_380128089.1">
    <property type="nucleotide sequence ID" value="NZ_JBHSIU010000125.1"/>
</dbReference>
<dbReference type="CDD" id="cd00093">
    <property type="entry name" value="HTH_XRE"/>
    <property type="match status" value="1"/>
</dbReference>
<accession>A0ABV9WHA1</accession>
<evidence type="ECO:0000313" key="3">
    <source>
        <dbReference type="EMBL" id="MFC5007445.1"/>
    </source>
</evidence>
<name>A0ABV9WHA1_9ACTN</name>
<sequence>MNLKSDTGRGKRSGPLRDKAGDTSMLRGTCAGCGMSVKSSGRRSTDGDLDPPARLAAKLRILRNRTGKSLRELERLTHTSDSSLSRYLNGSTLPPWTVVAALCRVAGTDPDQLRTLWSAARARPAASTGAGHDLARQPACVPLSAFVHELHDDDTPFDPDGHAIGAVGAALSSSYDRLSGPAARLFRLLGGVHPGPDVTARTATALASAPALEVRTALQELIQSNLLVEHEPGRYRIHSQLRTFARDRFARQDQHLDRRLAFDRLFEHTLQLAHAAARALDRARVPVRSPGMPVDTEPIGDASTAMAWVTREHDALLAVVNLAADRGDHRTPLLAWALTPYLRPRGRFDEWRDIQRRALDVALQGNDLPGQALANLELGQAFLHLGDATAARVHFEWVVSWAGANPDLTGAARAGLAEVSRPQGWTRPGTHL</sequence>
<dbReference type="SUPFAM" id="SSF47413">
    <property type="entry name" value="lambda repressor-like DNA-binding domains"/>
    <property type="match status" value="1"/>
</dbReference>